<dbReference type="Gene3D" id="3.40.50.720">
    <property type="entry name" value="NAD(P)-binding Rossmann-like Domain"/>
    <property type="match status" value="1"/>
</dbReference>
<dbReference type="Gene3D" id="1.10.1040.10">
    <property type="entry name" value="N-(1-d-carboxylethyl)-l-norvaline Dehydrogenase, domain 2"/>
    <property type="match status" value="1"/>
</dbReference>
<dbReference type="GO" id="GO:0008926">
    <property type="term" value="F:mannitol-1-phosphate 5-dehydrogenase activity"/>
    <property type="evidence" value="ECO:0007669"/>
    <property type="project" value="UniProtKB-UniRule"/>
</dbReference>
<feature type="domain" description="Mannitol dehydrogenase N-terminal" evidence="7">
    <location>
        <begin position="3"/>
        <end position="197"/>
    </location>
</feature>
<evidence type="ECO:0000259" key="8">
    <source>
        <dbReference type="Pfam" id="PF08125"/>
    </source>
</evidence>
<evidence type="ECO:0000256" key="1">
    <source>
        <dbReference type="ARBA" id="ARBA00006541"/>
    </source>
</evidence>
<evidence type="ECO:0000256" key="6">
    <source>
        <dbReference type="HAMAP-Rule" id="MF_00196"/>
    </source>
</evidence>
<accession>A0A0Q2MHA9</accession>
<dbReference type="GO" id="GO:0019592">
    <property type="term" value="P:mannitol catabolic process"/>
    <property type="evidence" value="ECO:0007669"/>
    <property type="project" value="TreeGrafter"/>
</dbReference>
<dbReference type="PANTHER" id="PTHR30524:SF0">
    <property type="entry name" value="ALTRONATE OXIDOREDUCTASE-RELATED"/>
    <property type="match status" value="1"/>
</dbReference>
<keyword evidence="10" id="KW-1185">Reference proteome</keyword>
<dbReference type="FunFam" id="3.40.50.720:FF:000075">
    <property type="entry name" value="Mannitol-1-phosphate 5-dehydrogenase"/>
    <property type="match status" value="1"/>
</dbReference>
<dbReference type="EC" id="1.1.1.17" evidence="2 6"/>
<gene>
    <name evidence="6" type="primary">mtlD</name>
    <name evidence="9" type="ORF">AMR76_05050</name>
</gene>
<dbReference type="InterPro" id="IPR013328">
    <property type="entry name" value="6PGD_dom2"/>
</dbReference>
<feature type="domain" description="Mannitol dehydrogenase C-terminal" evidence="8">
    <location>
        <begin position="205"/>
        <end position="380"/>
    </location>
</feature>
<proteinExistence type="inferred from homology"/>
<organism evidence="9 10">
    <name type="scientific">Vibrio furnissii</name>
    <dbReference type="NCBI Taxonomy" id="29494"/>
    <lineage>
        <taxon>Bacteria</taxon>
        <taxon>Pseudomonadati</taxon>
        <taxon>Pseudomonadota</taxon>
        <taxon>Gammaproteobacteria</taxon>
        <taxon>Vibrionales</taxon>
        <taxon>Vibrionaceae</taxon>
        <taxon>Vibrio</taxon>
    </lineage>
</organism>
<evidence type="ECO:0000256" key="3">
    <source>
        <dbReference type="ARBA" id="ARBA00016219"/>
    </source>
</evidence>
<keyword evidence="5 6" id="KW-0520">NAD</keyword>
<dbReference type="Pfam" id="PF01232">
    <property type="entry name" value="Mannitol_dh"/>
    <property type="match status" value="1"/>
</dbReference>
<dbReference type="GO" id="GO:0005829">
    <property type="term" value="C:cytosol"/>
    <property type="evidence" value="ECO:0007669"/>
    <property type="project" value="TreeGrafter"/>
</dbReference>
<dbReference type="Pfam" id="PF08125">
    <property type="entry name" value="Mannitol_dh_C"/>
    <property type="match status" value="1"/>
</dbReference>
<comment type="caution">
    <text evidence="9">The sequence shown here is derived from an EMBL/GenBank/DDBJ whole genome shotgun (WGS) entry which is preliminary data.</text>
</comment>
<keyword evidence="4 6" id="KW-0560">Oxidoreductase</keyword>
<dbReference type="InterPro" id="IPR023027">
    <property type="entry name" value="Mannitol_DH_CS"/>
</dbReference>
<dbReference type="FunCoup" id="A0A0Q2MHA9">
    <property type="interactions" value="100"/>
</dbReference>
<dbReference type="NCBIfam" id="NF002650">
    <property type="entry name" value="PRK02318.2-2"/>
    <property type="match status" value="1"/>
</dbReference>
<comment type="catalytic activity">
    <reaction evidence="6">
        <text>D-mannitol 1-phosphate + NAD(+) = beta-D-fructose 6-phosphate + NADH + H(+)</text>
        <dbReference type="Rhea" id="RHEA:19661"/>
        <dbReference type="ChEBI" id="CHEBI:15378"/>
        <dbReference type="ChEBI" id="CHEBI:57540"/>
        <dbReference type="ChEBI" id="CHEBI:57634"/>
        <dbReference type="ChEBI" id="CHEBI:57945"/>
        <dbReference type="ChEBI" id="CHEBI:61381"/>
        <dbReference type="EC" id="1.1.1.17"/>
    </reaction>
</comment>
<dbReference type="SUPFAM" id="SSF51735">
    <property type="entry name" value="NAD(P)-binding Rossmann-fold domains"/>
    <property type="match status" value="1"/>
</dbReference>
<evidence type="ECO:0000256" key="5">
    <source>
        <dbReference type="ARBA" id="ARBA00023027"/>
    </source>
</evidence>
<dbReference type="InterPro" id="IPR013118">
    <property type="entry name" value="Mannitol_DH_C"/>
</dbReference>
<dbReference type="NCBIfam" id="NF002652">
    <property type="entry name" value="PRK02318.2-5"/>
    <property type="match status" value="1"/>
</dbReference>
<dbReference type="InterPro" id="IPR000669">
    <property type="entry name" value="Mannitol_DH"/>
</dbReference>
<evidence type="ECO:0000313" key="9">
    <source>
        <dbReference type="EMBL" id="KQH87090.1"/>
    </source>
</evidence>
<feature type="binding site" evidence="6">
    <location>
        <begin position="4"/>
        <end position="15"/>
    </location>
    <ligand>
        <name>NAD(+)</name>
        <dbReference type="ChEBI" id="CHEBI:57540"/>
    </ligand>
</feature>
<dbReference type="InterPro" id="IPR013131">
    <property type="entry name" value="Mannitol_DH_N"/>
</dbReference>
<evidence type="ECO:0000259" key="7">
    <source>
        <dbReference type="Pfam" id="PF01232"/>
    </source>
</evidence>
<evidence type="ECO:0000313" key="10">
    <source>
        <dbReference type="Proteomes" id="UP000051221"/>
    </source>
</evidence>
<evidence type="ECO:0000256" key="2">
    <source>
        <dbReference type="ARBA" id="ARBA00012939"/>
    </source>
</evidence>
<dbReference type="PRINTS" id="PR00084">
    <property type="entry name" value="MTLDHDRGNASE"/>
</dbReference>
<dbReference type="InParanoid" id="A0A0Q2MHA9"/>
<dbReference type="RefSeq" id="WP_055465481.1">
    <property type="nucleotide sequence ID" value="NZ_CAWQRI010000071.1"/>
</dbReference>
<reference evidence="9 10" key="1">
    <citation type="submission" date="2015-08" db="EMBL/GenBank/DDBJ databases">
        <title>Antibacterial properties of a collection of Vibrionaceae strains.</title>
        <authorList>
            <person name="Giubergia S."/>
        </authorList>
    </citation>
    <scope>NUCLEOTIDE SEQUENCE [LARGE SCALE GENOMIC DNA]</scope>
    <source>
        <strain evidence="9 10">S0821</strain>
    </source>
</reference>
<dbReference type="Proteomes" id="UP000051221">
    <property type="component" value="Unassembled WGS sequence"/>
</dbReference>
<dbReference type="SUPFAM" id="SSF48179">
    <property type="entry name" value="6-phosphogluconate dehydrogenase C-terminal domain-like"/>
    <property type="match status" value="1"/>
</dbReference>
<dbReference type="FunFam" id="1.10.1040.10:FF:000009">
    <property type="entry name" value="Mannitol-1-phosphate 5-dehydrogenase"/>
    <property type="match status" value="1"/>
</dbReference>
<dbReference type="PROSITE" id="PS00974">
    <property type="entry name" value="MANNITOL_DHGENASE"/>
    <property type="match status" value="1"/>
</dbReference>
<dbReference type="NCBIfam" id="NF002646">
    <property type="entry name" value="PRK02318.1-2"/>
    <property type="match status" value="1"/>
</dbReference>
<dbReference type="PANTHER" id="PTHR30524">
    <property type="entry name" value="MANNITOL-1-PHOSPHATE 5-DEHYDROGENASE"/>
    <property type="match status" value="1"/>
</dbReference>
<protein>
    <recommendedName>
        <fullName evidence="3 6">Mannitol-1-phosphate 5-dehydrogenase</fullName>
        <ecNumber evidence="2 6">1.1.1.17</ecNumber>
    </recommendedName>
</protein>
<comment type="similarity">
    <text evidence="1 6">Belongs to the mannitol dehydrogenase family.</text>
</comment>
<name>A0A0Q2MHA9_VIBFU</name>
<dbReference type="NCBIfam" id="NF002647">
    <property type="entry name" value="PRK02318.1-3"/>
    <property type="match status" value="1"/>
</dbReference>
<dbReference type="AlphaFoldDB" id="A0A0Q2MHA9"/>
<dbReference type="InterPro" id="IPR008927">
    <property type="entry name" value="6-PGluconate_DH-like_C_sf"/>
</dbReference>
<dbReference type="EMBL" id="LKHS01000004">
    <property type="protein sequence ID" value="KQH87090.1"/>
    <property type="molecule type" value="Genomic_DNA"/>
</dbReference>
<dbReference type="InterPro" id="IPR036291">
    <property type="entry name" value="NAD(P)-bd_dom_sf"/>
</dbReference>
<sequence length="382" mass="41727">MKNAVHFGAGNIGRGFIGKLLADADVAVTFADVNAPLVDQLSHKQEYKVKVVGTECQIDTVTHVTAVNSASEDVIDRIVNTDLVTTAVGPNVLDIIAKTIAQGIAKRFEVGNEAPLNIIACENMVRGTTHLKGEVYKHLDAALHAKADALIGFVDSAVDRIVPPAEAANDDPLEVTVESFSEWIVDEQQFKGDIPTIAGMEKTDNLMAFVERKLFTLNTGHCITAYLGCLSGHRTIREAIEDPAIRTQVKQAMQESGEVLIRRYGFDRDMHNAYIDKILGRFANPYLVDEVDRVGRQPIRKLGPNDRLVKPLLGTIEYGTENKTLLKGIAAALKYTNDSDPQAVELQTSLSQHGVTQTVAHYTGLDEHSAEVQTIASLYNQL</sequence>
<dbReference type="InterPro" id="IPR023028">
    <property type="entry name" value="Mannitol_1_phos_5_DH"/>
</dbReference>
<evidence type="ECO:0000256" key="4">
    <source>
        <dbReference type="ARBA" id="ARBA00023002"/>
    </source>
</evidence>
<dbReference type="HAMAP" id="MF_00196">
    <property type="entry name" value="Mannitol_dehydrog"/>
    <property type="match status" value="1"/>
</dbReference>